<dbReference type="PANTHER" id="PTHR13627">
    <property type="entry name" value="FUKUTIN RELATED PROTEIN"/>
    <property type="match status" value="1"/>
</dbReference>
<dbReference type="GO" id="GO:0005794">
    <property type="term" value="C:Golgi apparatus"/>
    <property type="evidence" value="ECO:0007669"/>
    <property type="project" value="TreeGrafter"/>
</dbReference>
<dbReference type="Pfam" id="PF22921">
    <property type="entry name" value="FKRP_N"/>
    <property type="match status" value="1"/>
</dbReference>
<dbReference type="InterPro" id="IPR007074">
    <property type="entry name" value="LicD/FKTN/FKRP_NTP_transf"/>
</dbReference>
<name>A0A9Q0M847_BLOTA</name>
<organism evidence="3 4">
    <name type="scientific">Blomia tropicalis</name>
    <name type="common">Mite</name>
    <dbReference type="NCBI Taxonomy" id="40697"/>
    <lineage>
        <taxon>Eukaryota</taxon>
        <taxon>Metazoa</taxon>
        <taxon>Ecdysozoa</taxon>
        <taxon>Arthropoda</taxon>
        <taxon>Chelicerata</taxon>
        <taxon>Arachnida</taxon>
        <taxon>Acari</taxon>
        <taxon>Acariformes</taxon>
        <taxon>Sarcoptiformes</taxon>
        <taxon>Astigmata</taxon>
        <taxon>Glycyphagoidea</taxon>
        <taxon>Echimyopodidae</taxon>
        <taxon>Blomia</taxon>
    </lineage>
</organism>
<dbReference type="InterPro" id="IPR055105">
    <property type="entry name" value="FKRP_N"/>
</dbReference>
<proteinExistence type="predicted"/>
<dbReference type="AlphaFoldDB" id="A0A9Q0M847"/>
<sequence length="368" mass="43539">MVIPDSTRLIFNPKVKFVDYFVDEKSDGFWLPIHSETNSNFNITCKNFNFNVKKWTLQYDDSVHGTCDYEENFILLIKTELFLQLFEPFSYRPFMKSFIIQSNIVRLNIKLLQISLFQRGTKLFTTERSHSKKLQFNNYRIKKLFQDLGIKKVENRNHNLTEWFGCNRNTARCFGTIYNDQPDYLLQNRWLPPCCRNNLEQVGRYVFDILDRFEVRYWLEGGSLLGAARNGEIIEWDYDIDIGIYREDSKKFPILDRLLYAEPGSSVVDGQGFQWEKAIDGDYLKIHFSQTNRIHVDIFPFEPVDGTMTKKTWFENHPQDMPFPEHYLRPLTKIKFIGVEVWAPNNITKFLEMKFGSGAIENPKYPGN</sequence>
<feature type="domain" description="FKRP stem" evidence="2">
    <location>
        <begin position="2"/>
        <end position="153"/>
    </location>
</feature>
<dbReference type="EMBL" id="JAPWDV010000002">
    <property type="protein sequence ID" value="KAJ6219377.1"/>
    <property type="molecule type" value="Genomic_DNA"/>
</dbReference>
<accession>A0A9Q0M847</accession>
<evidence type="ECO:0000259" key="2">
    <source>
        <dbReference type="Pfam" id="PF22921"/>
    </source>
</evidence>
<dbReference type="Proteomes" id="UP001142055">
    <property type="component" value="Chromosome 2"/>
</dbReference>
<gene>
    <name evidence="3" type="ORF">RDWZM_005189</name>
</gene>
<dbReference type="Pfam" id="PF04991">
    <property type="entry name" value="LicD"/>
    <property type="match status" value="1"/>
</dbReference>
<dbReference type="OMA" id="RIHVDIF"/>
<evidence type="ECO:0000259" key="1">
    <source>
        <dbReference type="Pfam" id="PF04991"/>
    </source>
</evidence>
<dbReference type="GO" id="GO:0035269">
    <property type="term" value="P:protein O-linked glycosylation via mannose"/>
    <property type="evidence" value="ECO:0007669"/>
    <property type="project" value="TreeGrafter"/>
</dbReference>
<feature type="domain" description="LicD/FKTN/FKRP nucleotidyltransferase" evidence="1">
    <location>
        <begin position="215"/>
        <end position="257"/>
    </location>
</feature>
<protein>
    <submittedName>
        <fullName evidence="3">Uncharacterized protein</fullName>
    </submittedName>
</protein>
<dbReference type="InterPro" id="IPR052613">
    <property type="entry name" value="LicD_transferase"/>
</dbReference>
<dbReference type="PANTHER" id="PTHR13627:SF31">
    <property type="entry name" value="RIBITOL 5-PHOSPHATE TRANSFERASE FKRP"/>
    <property type="match status" value="1"/>
</dbReference>
<comment type="caution">
    <text evidence="3">The sequence shown here is derived from an EMBL/GenBank/DDBJ whole genome shotgun (WGS) entry which is preliminary data.</text>
</comment>
<evidence type="ECO:0000313" key="3">
    <source>
        <dbReference type="EMBL" id="KAJ6219377.1"/>
    </source>
</evidence>
<evidence type="ECO:0000313" key="4">
    <source>
        <dbReference type="Proteomes" id="UP001142055"/>
    </source>
</evidence>
<keyword evidence="4" id="KW-1185">Reference proteome</keyword>
<reference evidence="3" key="1">
    <citation type="submission" date="2022-12" db="EMBL/GenBank/DDBJ databases">
        <title>Genome assemblies of Blomia tropicalis.</title>
        <authorList>
            <person name="Cui Y."/>
        </authorList>
    </citation>
    <scope>NUCLEOTIDE SEQUENCE</scope>
    <source>
        <tissue evidence="3">Adult mites</tissue>
    </source>
</reference>